<feature type="transmembrane region" description="Helical" evidence="10">
    <location>
        <begin position="115"/>
        <end position="133"/>
    </location>
</feature>
<evidence type="ECO:0000256" key="2">
    <source>
        <dbReference type="ARBA" id="ARBA00009025"/>
    </source>
</evidence>
<evidence type="ECO:0000256" key="8">
    <source>
        <dbReference type="ARBA" id="ARBA00032798"/>
    </source>
</evidence>
<dbReference type="InterPro" id="IPR001750">
    <property type="entry name" value="ND/Mrp_TM"/>
</dbReference>
<dbReference type="PRINTS" id="PR01437">
    <property type="entry name" value="NUOXDRDTASE4"/>
</dbReference>
<accession>A0A518N6W5</accession>
<dbReference type="GO" id="GO:0012505">
    <property type="term" value="C:endomembrane system"/>
    <property type="evidence" value="ECO:0007669"/>
    <property type="project" value="UniProtKB-SubCell"/>
</dbReference>
<feature type="transmembrane region" description="Helical" evidence="10">
    <location>
        <begin position="302"/>
        <end position="325"/>
    </location>
</feature>
<protein>
    <recommendedName>
        <fullName evidence="3">NADH-quinone oxidoreductase subunit M</fullName>
    </recommendedName>
    <alternativeName>
        <fullName evidence="7">NADH dehydrogenase I subunit M</fullName>
    </alternativeName>
    <alternativeName>
        <fullName evidence="8">NDH-1 subunit M</fullName>
    </alternativeName>
</protein>
<feature type="transmembrane region" description="Helical" evidence="10">
    <location>
        <begin position="208"/>
        <end position="232"/>
    </location>
</feature>
<keyword evidence="6 10" id="KW-0472">Membrane</keyword>
<dbReference type="InterPro" id="IPR003918">
    <property type="entry name" value="NADH_UbQ_OxRdtase"/>
</dbReference>
<dbReference type="Pfam" id="PF00361">
    <property type="entry name" value="Proton_antipo_M"/>
    <property type="match status" value="1"/>
</dbReference>
<gene>
    <name evidence="12" type="ORF">FPZ22_12855</name>
</gene>
<dbReference type="InterPro" id="IPR010227">
    <property type="entry name" value="NADH_Q_OxRdtase_chainM/4"/>
</dbReference>
<feature type="transmembrane region" description="Helical" evidence="10">
    <location>
        <begin position="85"/>
        <end position="108"/>
    </location>
</feature>
<sequence>MSNWPLLSLLIWLPIIGGAGVLALGNRAGAARWLSLAIALVVLAISIPLFTGYDASAAAATMQFVEAREWIPAYDIQYHLGADGISVALIVLTTLVTVLVLIGAWTSIDKRVSQYYASMLILEGLMIGVFSAVDAMLFYVFFEGMLIPMFIIIGVWGGPRRVYASVKFFLYTFLGSVFMLVGLVYLYLKSGSWQLPDLYALPLTATEQMWLFFAFLIAFAVKVPMFPVHTWLPDAHVEAPTGGSVILAAIMLKIGGYGFLRFSLPITPDAGHEWAWLLIALSLVAVVYVGLVALVQQDMKKLIAYSSVSHMGFVTLGIFIAFALVRDTGNPEAARLGMQGAMVQMVSHGFVSGAMFSCVGVLYDRMHTRMIRDYGGVANVMPVFAAFYVLFAFANSGLPGTSGFVGEFMVIVASFQHHPLIAFVAAITLILGAGYTLWLVKRVMYGEVGNAHVAEMKDINGREALVLGVFAAGVLLIGFYPRPLTDLMEPSIAQLAGMLANSKL</sequence>
<evidence type="ECO:0000313" key="13">
    <source>
        <dbReference type="Proteomes" id="UP000316584"/>
    </source>
</evidence>
<dbReference type="OrthoDB" id="9768329at2"/>
<organism evidence="12 13">
    <name type="scientific">Luteimonas granuli</name>
    <dbReference type="NCBI Taxonomy" id="1176533"/>
    <lineage>
        <taxon>Bacteria</taxon>
        <taxon>Pseudomonadati</taxon>
        <taxon>Pseudomonadota</taxon>
        <taxon>Gammaproteobacteria</taxon>
        <taxon>Lysobacterales</taxon>
        <taxon>Lysobacteraceae</taxon>
        <taxon>Luteimonas</taxon>
    </lineage>
</organism>
<proteinExistence type="inferred from homology"/>
<dbReference type="RefSeq" id="WP_144893575.1">
    <property type="nucleotide sequence ID" value="NZ_CP042218.1"/>
</dbReference>
<feature type="domain" description="NADH:quinone oxidoreductase/Mrp antiporter transmembrane" evidence="11">
    <location>
        <begin position="133"/>
        <end position="428"/>
    </location>
</feature>
<dbReference type="PANTHER" id="PTHR43507">
    <property type="entry name" value="NADH-UBIQUINONE OXIDOREDUCTASE CHAIN 4"/>
    <property type="match status" value="1"/>
</dbReference>
<reference evidence="12 13" key="1">
    <citation type="submission" date="2019-07" db="EMBL/GenBank/DDBJ databases">
        <title>Full genome sequence of Luteimonas sp. Gr-4.</title>
        <authorList>
            <person name="Im W.-T."/>
        </authorList>
    </citation>
    <scope>NUCLEOTIDE SEQUENCE [LARGE SCALE GENOMIC DNA]</scope>
    <source>
        <strain evidence="12 13">Gr-4</strain>
    </source>
</reference>
<keyword evidence="12" id="KW-0560">Oxidoreductase</keyword>
<dbReference type="GO" id="GO:0016020">
    <property type="term" value="C:membrane"/>
    <property type="evidence" value="ECO:0007669"/>
    <property type="project" value="UniProtKB-SubCell"/>
</dbReference>
<dbReference type="EMBL" id="CP042218">
    <property type="protein sequence ID" value="QDW67656.1"/>
    <property type="molecule type" value="Genomic_DNA"/>
</dbReference>
<evidence type="ECO:0000256" key="7">
    <source>
        <dbReference type="ARBA" id="ARBA00031584"/>
    </source>
</evidence>
<dbReference type="NCBIfam" id="NF004499">
    <property type="entry name" value="PRK05846.1-3"/>
    <property type="match status" value="1"/>
</dbReference>
<keyword evidence="5 10" id="KW-1133">Transmembrane helix</keyword>
<dbReference type="GO" id="GO:0015990">
    <property type="term" value="P:electron transport coupled proton transport"/>
    <property type="evidence" value="ECO:0007669"/>
    <property type="project" value="TreeGrafter"/>
</dbReference>
<feature type="transmembrane region" description="Helical" evidence="10">
    <location>
        <begin position="274"/>
        <end position="295"/>
    </location>
</feature>
<comment type="subcellular location">
    <subcellularLocation>
        <location evidence="1">Endomembrane system</location>
        <topology evidence="1">Multi-pass membrane protein</topology>
    </subcellularLocation>
    <subcellularLocation>
        <location evidence="9">Membrane</location>
        <topology evidence="9">Multi-pass membrane protein</topology>
    </subcellularLocation>
</comment>
<evidence type="ECO:0000256" key="3">
    <source>
        <dbReference type="ARBA" id="ARBA00019906"/>
    </source>
</evidence>
<feature type="transmembrane region" description="Helical" evidence="10">
    <location>
        <begin position="345"/>
        <end position="363"/>
    </location>
</feature>
<feature type="transmembrane region" description="Helical" evidence="10">
    <location>
        <begin position="461"/>
        <end position="480"/>
    </location>
</feature>
<feature type="transmembrane region" description="Helical" evidence="10">
    <location>
        <begin position="244"/>
        <end position="262"/>
    </location>
</feature>
<feature type="transmembrane region" description="Helical" evidence="10">
    <location>
        <begin position="168"/>
        <end position="188"/>
    </location>
</feature>
<feature type="transmembrane region" description="Helical" evidence="10">
    <location>
        <begin position="6"/>
        <end position="26"/>
    </location>
</feature>
<dbReference type="Proteomes" id="UP000316584">
    <property type="component" value="Chromosome"/>
</dbReference>
<evidence type="ECO:0000256" key="5">
    <source>
        <dbReference type="ARBA" id="ARBA00022989"/>
    </source>
</evidence>
<dbReference type="NCBIfam" id="NF004501">
    <property type="entry name" value="PRK05846.1-5"/>
    <property type="match status" value="1"/>
</dbReference>
<dbReference type="GO" id="GO:0003954">
    <property type="term" value="F:NADH dehydrogenase activity"/>
    <property type="evidence" value="ECO:0007669"/>
    <property type="project" value="TreeGrafter"/>
</dbReference>
<evidence type="ECO:0000256" key="10">
    <source>
        <dbReference type="SAM" id="Phobius"/>
    </source>
</evidence>
<dbReference type="NCBIfam" id="TIGR01972">
    <property type="entry name" value="NDH_I_M"/>
    <property type="match status" value="1"/>
</dbReference>
<dbReference type="KEGG" id="lug:FPZ22_12855"/>
<comment type="similarity">
    <text evidence="2">Belongs to the complex I subunit 4 family.</text>
</comment>
<feature type="transmembrane region" description="Helical" evidence="10">
    <location>
        <begin position="139"/>
        <end position="156"/>
    </location>
</feature>
<feature type="transmembrane region" description="Helical" evidence="10">
    <location>
        <begin position="375"/>
        <end position="398"/>
    </location>
</feature>
<evidence type="ECO:0000313" key="12">
    <source>
        <dbReference type="EMBL" id="QDW67656.1"/>
    </source>
</evidence>
<evidence type="ECO:0000256" key="4">
    <source>
        <dbReference type="ARBA" id="ARBA00022692"/>
    </source>
</evidence>
<dbReference type="GO" id="GO:0042773">
    <property type="term" value="P:ATP synthesis coupled electron transport"/>
    <property type="evidence" value="ECO:0007669"/>
    <property type="project" value="InterPro"/>
</dbReference>
<dbReference type="AlphaFoldDB" id="A0A518N6W5"/>
<evidence type="ECO:0000256" key="1">
    <source>
        <dbReference type="ARBA" id="ARBA00004127"/>
    </source>
</evidence>
<feature type="transmembrane region" description="Helical" evidence="10">
    <location>
        <begin position="418"/>
        <end position="440"/>
    </location>
</feature>
<dbReference type="PANTHER" id="PTHR43507:SF1">
    <property type="entry name" value="NADH-UBIQUINONE OXIDOREDUCTASE CHAIN 4"/>
    <property type="match status" value="1"/>
</dbReference>
<keyword evidence="4 9" id="KW-0812">Transmembrane</keyword>
<evidence type="ECO:0000256" key="9">
    <source>
        <dbReference type="RuleBase" id="RU000320"/>
    </source>
</evidence>
<dbReference type="GO" id="GO:0008137">
    <property type="term" value="F:NADH dehydrogenase (ubiquinone) activity"/>
    <property type="evidence" value="ECO:0007669"/>
    <property type="project" value="InterPro"/>
</dbReference>
<evidence type="ECO:0000256" key="6">
    <source>
        <dbReference type="ARBA" id="ARBA00023136"/>
    </source>
</evidence>
<feature type="transmembrane region" description="Helical" evidence="10">
    <location>
        <begin position="33"/>
        <end position="53"/>
    </location>
</feature>
<keyword evidence="13" id="KW-1185">Reference proteome</keyword>
<dbReference type="GO" id="GO:0048039">
    <property type="term" value="F:ubiquinone binding"/>
    <property type="evidence" value="ECO:0007669"/>
    <property type="project" value="TreeGrafter"/>
</dbReference>
<name>A0A518N6W5_9GAMM</name>
<evidence type="ECO:0000259" key="11">
    <source>
        <dbReference type="Pfam" id="PF00361"/>
    </source>
</evidence>